<evidence type="ECO:0000313" key="2">
    <source>
        <dbReference type="EMBL" id="UGS34989.1"/>
    </source>
</evidence>
<dbReference type="PANTHER" id="PTHR38663:SF1">
    <property type="entry name" value="L-ORNITHINE N(5)-MONOOXYGENASE"/>
    <property type="match status" value="1"/>
</dbReference>
<dbReference type="Gene3D" id="3.50.50.60">
    <property type="entry name" value="FAD/NAD(P)-binding domain"/>
    <property type="match status" value="1"/>
</dbReference>
<feature type="domain" description="FAD/NAD(P)-binding" evidence="1">
    <location>
        <begin position="6"/>
        <end position="201"/>
    </location>
</feature>
<keyword evidence="3" id="KW-1185">Reference proteome</keyword>
<evidence type="ECO:0000259" key="1">
    <source>
        <dbReference type="Pfam" id="PF07992"/>
    </source>
</evidence>
<proteinExistence type="predicted"/>
<dbReference type="AlphaFoldDB" id="A0A9E6XV23"/>
<dbReference type="PRINTS" id="PR00368">
    <property type="entry name" value="FADPNR"/>
</dbReference>
<protein>
    <submittedName>
        <fullName evidence="2">Ferredoxin--NADP reductase</fullName>
        <ecNumber evidence="2">1.18.1.2</ecNumber>
    </submittedName>
</protein>
<accession>A0A9E6XV23</accession>
<dbReference type="RefSeq" id="WP_259314654.1">
    <property type="nucleotide sequence ID" value="NZ_CP087164.1"/>
</dbReference>
<dbReference type="Proteomes" id="UP001162834">
    <property type="component" value="Chromosome"/>
</dbReference>
<dbReference type="SUPFAM" id="SSF51905">
    <property type="entry name" value="FAD/NAD(P)-binding domain"/>
    <property type="match status" value="1"/>
</dbReference>
<dbReference type="KEGG" id="sbae:DSM104329_01373"/>
<dbReference type="PANTHER" id="PTHR38663">
    <property type="match status" value="1"/>
</dbReference>
<dbReference type="GO" id="GO:0004324">
    <property type="term" value="F:ferredoxin-NADP+ reductase activity"/>
    <property type="evidence" value="ECO:0007669"/>
    <property type="project" value="UniProtKB-EC"/>
</dbReference>
<dbReference type="EC" id="1.18.1.2" evidence="2"/>
<name>A0A9E6XV23_9ACTN</name>
<dbReference type="PRINTS" id="PR00411">
    <property type="entry name" value="PNDRDTASEI"/>
</dbReference>
<organism evidence="2 3">
    <name type="scientific">Capillimicrobium parvum</name>
    <dbReference type="NCBI Taxonomy" id="2884022"/>
    <lineage>
        <taxon>Bacteria</taxon>
        <taxon>Bacillati</taxon>
        <taxon>Actinomycetota</taxon>
        <taxon>Thermoleophilia</taxon>
        <taxon>Solirubrobacterales</taxon>
        <taxon>Capillimicrobiaceae</taxon>
        <taxon>Capillimicrobium</taxon>
    </lineage>
</organism>
<dbReference type="InterPro" id="IPR036188">
    <property type="entry name" value="FAD/NAD-bd_sf"/>
</dbReference>
<gene>
    <name evidence="2" type="ORF">DSM104329_01373</name>
</gene>
<dbReference type="InterPro" id="IPR023753">
    <property type="entry name" value="FAD/NAD-binding_dom"/>
</dbReference>
<dbReference type="EMBL" id="CP087164">
    <property type="protein sequence ID" value="UGS34989.1"/>
    <property type="molecule type" value="Genomic_DNA"/>
</dbReference>
<reference evidence="2" key="1">
    <citation type="journal article" date="2022" name="Int. J. Syst. Evol. Microbiol.">
        <title>Pseudomonas aegrilactucae sp. nov. and Pseudomonas morbosilactucae sp. nov., pathogens causing bacterial rot of lettuce in Japan.</title>
        <authorList>
            <person name="Sawada H."/>
            <person name="Fujikawa T."/>
            <person name="Satou M."/>
        </authorList>
    </citation>
    <scope>NUCLEOTIDE SEQUENCE</scope>
    <source>
        <strain evidence="2">0166_1</strain>
    </source>
</reference>
<sequence length="390" mass="43141">MAERLDLAVIGAGPFGLSVAAHLPDLRVRVFGEPMQTWRTRMPPEMRLRSDWEETSLSAPADRGSISIWAGAVGEPREEPIPLQKFLRYANWFRETFVPDTDPSDVVHVDRGGGVLRLVTAAGDEVDVRRIVVAVGVTPFPYAPPPFDAAMGDRISFAIDRQDYEPYRGRRVVVVGGGQGGLEAAALAVKAGAEVEVIVRSQVRWFTDREPYRPRGRLRQRIYRLAYPVVGYGPPPLNRLALHPDAYAALPAPARRSVARRILRAGGSPWVRGEIEGRVRFTEGTAVTALERRDDVVRLLLSDGSAREADAVVVSAGFRFALDRMRFLSPAVRAAIAVRDGWPVLDRWFRSSDPDVMFVGFAAERRFGPIARFVSGSRFTARRLSAGCAR</sequence>
<dbReference type="Pfam" id="PF07992">
    <property type="entry name" value="Pyr_redox_2"/>
    <property type="match status" value="1"/>
</dbReference>
<evidence type="ECO:0000313" key="3">
    <source>
        <dbReference type="Proteomes" id="UP001162834"/>
    </source>
</evidence>
<keyword evidence="2" id="KW-0560">Oxidoreductase</keyword>